<keyword evidence="4" id="KW-1185">Reference proteome</keyword>
<name>A0A1B7NKQ1_9EURO</name>
<evidence type="ECO:0000313" key="4">
    <source>
        <dbReference type="Proteomes" id="UP000091918"/>
    </source>
</evidence>
<reference evidence="3 4" key="1">
    <citation type="submission" date="2015-07" db="EMBL/GenBank/DDBJ databases">
        <title>Emmonsia species relationships and genome sequence.</title>
        <authorList>
            <person name="Cuomo C.A."/>
            <person name="Schwartz I.S."/>
            <person name="Kenyon C."/>
            <person name="de Hoog G.S."/>
            <person name="Govender N.P."/>
            <person name="Botha A."/>
            <person name="Moreno L."/>
            <person name="de Vries M."/>
            <person name="Munoz J.F."/>
            <person name="Stielow J.B."/>
        </authorList>
    </citation>
    <scope>NUCLEOTIDE SEQUENCE [LARGE SCALE GENOMIC DNA]</scope>
    <source>
        <strain evidence="3 4">CBS 136260</strain>
    </source>
</reference>
<feature type="non-terminal residue" evidence="3">
    <location>
        <position position="1"/>
    </location>
</feature>
<feature type="region of interest" description="Disordered" evidence="1">
    <location>
        <begin position="171"/>
        <end position="220"/>
    </location>
</feature>
<dbReference type="EMBL" id="LGUA01002618">
    <property type="protein sequence ID" value="OAX77393.1"/>
    <property type="molecule type" value="Genomic_DNA"/>
</dbReference>
<dbReference type="AlphaFoldDB" id="A0A1B7NKQ1"/>
<gene>
    <name evidence="3" type="ORF">ACJ72_08311</name>
</gene>
<evidence type="ECO:0000259" key="2">
    <source>
        <dbReference type="Pfam" id="PF16879"/>
    </source>
</evidence>
<evidence type="ECO:0000313" key="3">
    <source>
        <dbReference type="EMBL" id="OAX77393.1"/>
    </source>
</evidence>
<accession>A0A1B7NKQ1</accession>
<evidence type="ECO:0000256" key="1">
    <source>
        <dbReference type="SAM" id="MobiDB-lite"/>
    </source>
</evidence>
<dbReference type="Proteomes" id="UP000091918">
    <property type="component" value="Unassembled WGS sequence"/>
</dbReference>
<organism evidence="3 4">
    <name type="scientific">Emergomyces africanus</name>
    <dbReference type="NCBI Taxonomy" id="1955775"/>
    <lineage>
        <taxon>Eukaryota</taxon>
        <taxon>Fungi</taxon>
        <taxon>Dikarya</taxon>
        <taxon>Ascomycota</taxon>
        <taxon>Pezizomycotina</taxon>
        <taxon>Eurotiomycetes</taxon>
        <taxon>Eurotiomycetidae</taxon>
        <taxon>Onygenales</taxon>
        <taxon>Ajellomycetaceae</taxon>
        <taxon>Emergomyces</taxon>
    </lineage>
</organism>
<protein>
    <recommendedName>
        <fullName evidence="2">Sin3 C-terminal domain-containing protein</fullName>
    </recommendedName>
</protein>
<proteinExistence type="predicted"/>
<dbReference type="Pfam" id="PF16879">
    <property type="entry name" value="Sin3a_C"/>
    <property type="match status" value="1"/>
</dbReference>
<feature type="compositionally biased region" description="Basic and acidic residues" evidence="1">
    <location>
        <begin position="180"/>
        <end position="197"/>
    </location>
</feature>
<comment type="caution">
    <text evidence="3">The sequence shown here is derived from an EMBL/GenBank/DDBJ whole genome shotgun (WGS) entry which is preliminary data.</text>
</comment>
<dbReference type="OrthoDB" id="10265969at2759"/>
<sequence length="220" mass="25050">VPATKHVTAQLLTAEDGTLDNEELNAEARWSYYVSAFTMRDPTEGVPFSQMRMPFLKRNLPGKLDSDEEYNTYYKPLVNHDGLVIRICANSYHILYEPGTEDWWYRRPDPEEDLAEAAKERATVREKRKERFTEKFVNHPSWANGLTKEDVDEVNQQYRSWVGDTALYAETTTTTGGGDRSNDNGNKDADTVMKEEDAQNADEEMTDAAPEVPAEEEAVS</sequence>
<dbReference type="STRING" id="1658172.A0A1B7NKQ1"/>
<dbReference type="InterPro" id="IPR031693">
    <property type="entry name" value="Sin3_C"/>
</dbReference>
<feature type="domain" description="Sin3 C-terminal" evidence="2">
    <location>
        <begin position="2"/>
        <end position="104"/>
    </location>
</feature>